<sequence length="95" mass="10495">MMIHGDTLRCSSSSRAIRSPRFSTISRDITVSAETYSSTSTSTSTSSWRIRPRYSGMSLCMNASLAVCAREENRREQTGAWRGKIHMVTASALIS</sequence>
<reference evidence="1 2" key="1">
    <citation type="journal article" date="2016" name="Mol. Biol. Evol.">
        <title>Comparative Genomics of Early-Diverging Mushroom-Forming Fungi Provides Insights into the Origins of Lignocellulose Decay Capabilities.</title>
        <authorList>
            <person name="Nagy L.G."/>
            <person name="Riley R."/>
            <person name="Tritt A."/>
            <person name="Adam C."/>
            <person name="Daum C."/>
            <person name="Floudas D."/>
            <person name="Sun H."/>
            <person name="Yadav J.S."/>
            <person name="Pangilinan J."/>
            <person name="Larsson K.H."/>
            <person name="Matsuura K."/>
            <person name="Barry K."/>
            <person name="Labutti K."/>
            <person name="Kuo R."/>
            <person name="Ohm R.A."/>
            <person name="Bhattacharya S.S."/>
            <person name="Shirouzu T."/>
            <person name="Yoshinaga Y."/>
            <person name="Martin F.M."/>
            <person name="Grigoriev I.V."/>
            <person name="Hibbett D.S."/>
        </authorList>
    </citation>
    <scope>NUCLEOTIDE SEQUENCE [LARGE SCALE GENOMIC DNA]</scope>
    <source>
        <strain evidence="1 2">CBS 109695</strain>
    </source>
</reference>
<evidence type="ECO:0000313" key="1">
    <source>
        <dbReference type="EMBL" id="KZP05577.1"/>
    </source>
</evidence>
<accession>A0A167W102</accession>
<dbReference type="AlphaFoldDB" id="A0A167W102"/>
<dbReference type="EMBL" id="KV417830">
    <property type="protein sequence ID" value="KZP05577.1"/>
    <property type="molecule type" value="Genomic_DNA"/>
</dbReference>
<protein>
    <submittedName>
        <fullName evidence="1">Uncharacterized protein</fullName>
    </submittedName>
</protein>
<dbReference type="Proteomes" id="UP000076532">
    <property type="component" value="Unassembled WGS sequence"/>
</dbReference>
<organism evidence="1 2">
    <name type="scientific">Athelia psychrophila</name>
    <dbReference type="NCBI Taxonomy" id="1759441"/>
    <lineage>
        <taxon>Eukaryota</taxon>
        <taxon>Fungi</taxon>
        <taxon>Dikarya</taxon>
        <taxon>Basidiomycota</taxon>
        <taxon>Agaricomycotina</taxon>
        <taxon>Agaricomycetes</taxon>
        <taxon>Agaricomycetidae</taxon>
        <taxon>Atheliales</taxon>
        <taxon>Atheliaceae</taxon>
        <taxon>Athelia</taxon>
    </lineage>
</organism>
<evidence type="ECO:0000313" key="2">
    <source>
        <dbReference type="Proteomes" id="UP000076532"/>
    </source>
</evidence>
<gene>
    <name evidence="1" type="ORF">FIBSPDRAFT_348181</name>
</gene>
<name>A0A167W102_9AGAM</name>
<keyword evidence="2" id="KW-1185">Reference proteome</keyword>
<proteinExistence type="predicted"/>